<dbReference type="EMBL" id="LKAM01000001">
    <property type="protein sequence ID" value="KUM50792.1"/>
    <property type="molecule type" value="Genomic_DNA"/>
</dbReference>
<geneLocation type="mitochondrion" evidence="1"/>
<gene>
    <name evidence="1" type="ORF">ABT39_MTgene636</name>
</gene>
<proteinExistence type="predicted"/>
<name>A0A101M4K9_PICGL</name>
<reference evidence="1" key="1">
    <citation type="journal article" date="2015" name="Genome Biol. Evol.">
        <title>Organellar Genomes of White Spruce (Picea glauca): Assembly and Annotation.</title>
        <authorList>
            <person name="Jackman S.D."/>
            <person name="Warren R.L."/>
            <person name="Gibb E.A."/>
            <person name="Vandervalk B.P."/>
            <person name="Mohamadi H."/>
            <person name="Chu J."/>
            <person name="Raymond A."/>
            <person name="Pleasance S."/>
            <person name="Coope R."/>
            <person name="Wildung M.R."/>
            <person name="Ritland C.E."/>
            <person name="Bousquet J."/>
            <person name="Jones S.J."/>
            <person name="Bohlmann J."/>
            <person name="Birol I."/>
        </authorList>
    </citation>
    <scope>NUCLEOTIDE SEQUENCE [LARGE SCALE GENOMIC DNA]</scope>
    <source>
        <tissue evidence="1">Flushing bud</tissue>
    </source>
</reference>
<protein>
    <submittedName>
        <fullName evidence="1">Uncharacterized protein</fullName>
    </submittedName>
</protein>
<evidence type="ECO:0000313" key="1">
    <source>
        <dbReference type="EMBL" id="KUM50792.1"/>
    </source>
</evidence>
<accession>A0A101M4K9</accession>
<organism evidence="1">
    <name type="scientific">Picea glauca</name>
    <name type="common">White spruce</name>
    <name type="synonym">Pinus glauca</name>
    <dbReference type="NCBI Taxonomy" id="3330"/>
    <lineage>
        <taxon>Eukaryota</taxon>
        <taxon>Viridiplantae</taxon>
        <taxon>Streptophyta</taxon>
        <taxon>Embryophyta</taxon>
        <taxon>Tracheophyta</taxon>
        <taxon>Spermatophyta</taxon>
        <taxon>Pinopsida</taxon>
        <taxon>Pinidae</taxon>
        <taxon>Conifers I</taxon>
        <taxon>Pinales</taxon>
        <taxon>Pinaceae</taxon>
        <taxon>Picea</taxon>
    </lineage>
</organism>
<dbReference type="AlphaFoldDB" id="A0A101M4K9"/>
<keyword evidence="1" id="KW-0496">Mitochondrion</keyword>
<sequence length="49" mass="5572">MMLVMGLLLGLDSGRLALGLYPGSCFYLCCYLCGWYLCLWLCSWVSIRN</sequence>
<comment type="caution">
    <text evidence="1">The sequence shown here is derived from an EMBL/GenBank/DDBJ whole genome shotgun (WGS) entry which is preliminary data.</text>
</comment>